<evidence type="ECO:0000313" key="2">
    <source>
        <dbReference type="Proteomes" id="UP000785679"/>
    </source>
</evidence>
<comment type="caution">
    <text evidence="1">The sequence shown here is derived from an EMBL/GenBank/DDBJ whole genome shotgun (WGS) entry which is preliminary data.</text>
</comment>
<organism evidence="1 2">
    <name type="scientific">Halteria grandinella</name>
    <dbReference type="NCBI Taxonomy" id="5974"/>
    <lineage>
        <taxon>Eukaryota</taxon>
        <taxon>Sar</taxon>
        <taxon>Alveolata</taxon>
        <taxon>Ciliophora</taxon>
        <taxon>Intramacronucleata</taxon>
        <taxon>Spirotrichea</taxon>
        <taxon>Stichotrichia</taxon>
        <taxon>Sporadotrichida</taxon>
        <taxon>Halteriidae</taxon>
        <taxon>Halteria</taxon>
    </lineage>
</organism>
<reference evidence="1" key="1">
    <citation type="submission" date="2019-06" db="EMBL/GenBank/DDBJ databases">
        <authorList>
            <person name="Zheng W."/>
        </authorList>
    </citation>
    <scope>NUCLEOTIDE SEQUENCE</scope>
    <source>
        <strain evidence="1">QDHG01</strain>
    </source>
</reference>
<protein>
    <submittedName>
        <fullName evidence="1">Uncharacterized protein</fullName>
    </submittedName>
</protein>
<dbReference type="EMBL" id="RRYP01023166">
    <property type="protein sequence ID" value="TNV72279.1"/>
    <property type="molecule type" value="Genomic_DNA"/>
</dbReference>
<accession>A0A8J8NCF7</accession>
<keyword evidence="2" id="KW-1185">Reference proteome</keyword>
<evidence type="ECO:0000313" key="1">
    <source>
        <dbReference type="EMBL" id="TNV72279.1"/>
    </source>
</evidence>
<dbReference type="Proteomes" id="UP000785679">
    <property type="component" value="Unassembled WGS sequence"/>
</dbReference>
<gene>
    <name evidence="1" type="ORF">FGO68_gene3831</name>
</gene>
<dbReference type="AlphaFoldDB" id="A0A8J8NCF7"/>
<name>A0A8J8NCF7_HALGN</name>
<sequence>MFLLSLGKAIAELSHRALGQRAVMSHSLIVNARVEYPLAHVLCIVLHSDQWIFLNHIMRLLLALVILSNPLPEFLAQYSLECGIQLRGLIDPLNVSPQWRLAPEPVKALILHIPILHIATHICGGHTLFDLLWESLPALGIGSLRKVLMVEVIWLNVECVGRVTHLALVPERVGVARVRVRAIVHVEIQLLLVAVVAVHARKGHDVLGRRGAEGTHGLVGEEVG</sequence>
<proteinExistence type="predicted"/>